<feature type="transmembrane region" description="Helical" evidence="1">
    <location>
        <begin position="45"/>
        <end position="64"/>
    </location>
</feature>
<accession>A0A841PZA7</accession>
<dbReference type="Proteomes" id="UP000581688">
    <property type="component" value="Unassembled WGS sequence"/>
</dbReference>
<sequence>MLAQGIIWFAVIALLMYLFAKIIRNIFGVENVKKKKGFINDRHKFGSRIIFFIFNSIIIIYTFSEFQLNIFILLNALEYVVYLGFTAYIQWEFFSDSKEYLVTSLSAFYLLILLGVSIPYLEQLT</sequence>
<reference evidence="2 3" key="1">
    <citation type="submission" date="2020-08" db="EMBL/GenBank/DDBJ databases">
        <title>Genomic Encyclopedia of Type Strains, Phase IV (KMG-IV): sequencing the most valuable type-strain genomes for metagenomic binning, comparative biology and taxonomic classification.</title>
        <authorList>
            <person name="Goeker M."/>
        </authorList>
    </citation>
    <scope>NUCLEOTIDE SEQUENCE [LARGE SCALE GENOMIC DNA]</scope>
    <source>
        <strain evidence="2 3">DSM 19612</strain>
    </source>
</reference>
<dbReference type="Pfam" id="PF13789">
    <property type="entry name" value="DUF4181"/>
    <property type="match status" value="1"/>
</dbReference>
<evidence type="ECO:0008006" key="4">
    <source>
        <dbReference type="Google" id="ProtNLM"/>
    </source>
</evidence>
<keyword evidence="3" id="KW-1185">Reference proteome</keyword>
<dbReference type="AlphaFoldDB" id="A0A841PZA7"/>
<evidence type="ECO:0000256" key="1">
    <source>
        <dbReference type="SAM" id="Phobius"/>
    </source>
</evidence>
<evidence type="ECO:0000313" key="3">
    <source>
        <dbReference type="Proteomes" id="UP000581688"/>
    </source>
</evidence>
<keyword evidence="1" id="KW-0472">Membrane</keyword>
<organism evidence="2 3">
    <name type="scientific">Salirhabdus euzebyi</name>
    <dbReference type="NCBI Taxonomy" id="394506"/>
    <lineage>
        <taxon>Bacteria</taxon>
        <taxon>Bacillati</taxon>
        <taxon>Bacillota</taxon>
        <taxon>Bacilli</taxon>
        <taxon>Bacillales</taxon>
        <taxon>Bacillaceae</taxon>
        <taxon>Salirhabdus</taxon>
    </lineage>
</organism>
<keyword evidence="1" id="KW-1133">Transmembrane helix</keyword>
<dbReference type="InterPro" id="IPR025441">
    <property type="entry name" value="DUF4181"/>
</dbReference>
<feature type="transmembrane region" description="Helical" evidence="1">
    <location>
        <begin position="70"/>
        <end position="89"/>
    </location>
</feature>
<feature type="transmembrane region" description="Helical" evidence="1">
    <location>
        <begin position="101"/>
        <end position="121"/>
    </location>
</feature>
<protein>
    <recommendedName>
        <fullName evidence="4">DUF4181 domain-containing protein</fullName>
    </recommendedName>
</protein>
<name>A0A841PZA7_9BACI</name>
<proteinExistence type="predicted"/>
<comment type="caution">
    <text evidence="2">The sequence shown here is derived from an EMBL/GenBank/DDBJ whole genome shotgun (WGS) entry which is preliminary data.</text>
</comment>
<feature type="transmembrane region" description="Helical" evidence="1">
    <location>
        <begin position="6"/>
        <end position="24"/>
    </location>
</feature>
<dbReference type="EMBL" id="JACHGH010000003">
    <property type="protein sequence ID" value="MBB6452661.1"/>
    <property type="molecule type" value="Genomic_DNA"/>
</dbReference>
<keyword evidence="1" id="KW-0812">Transmembrane</keyword>
<evidence type="ECO:0000313" key="2">
    <source>
        <dbReference type="EMBL" id="MBB6452661.1"/>
    </source>
</evidence>
<dbReference type="RefSeq" id="WP_174495232.1">
    <property type="nucleotide sequence ID" value="NZ_CADDWK010000003.1"/>
</dbReference>
<gene>
    <name evidence="2" type="ORF">HNQ94_001107</name>
</gene>